<name>A0A1Z4V3I1_9CYAN</name>
<dbReference type="EMBL" id="AP018316">
    <property type="protein sequence ID" value="BAZ86082.1"/>
    <property type="molecule type" value="Genomic_DNA"/>
</dbReference>
<keyword evidence="1" id="KW-0472">Membrane</keyword>
<organism evidence="2 3">
    <name type="scientific">Dolichospermum compactum NIES-806</name>
    <dbReference type="NCBI Taxonomy" id="1973481"/>
    <lineage>
        <taxon>Bacteria</taxon>
        <taxon>Bacillati</taxon>
        <taxon>Cyanobacteriota</taxon>
        <taxon>Cyanophyceae</taxon>
        <taxon>Nostocales</taxon>
        <taxon>Aphanizomenonaceae</taxon>
        <taxon>Dolichospermum</taxon>
        <taxon>Dolichospermum compactum</taxon>
    </lineage>
</organism>
<keyword evidence="1" id="KW-0812">Transmembrane</keyword>
<proteinExistence type="predicted"/>
<dbReference type="AlphaFoldDB" id="A0A1Z4V3I1"/>
<accession>A0A1Z4V3I1</accession>
<reference evidence="2 3" key="1">
    <citation type="submission" date="2017-06" db="EMBL/GenBank/DDBJ databases">
        <title>Genome sequencing of cyanobaciteial culture collection at National Institute for Environmental Studies (NIES).</title>
        <authorList>
            <person name="Hirose Y."/>
            <person name="Shimura Y."/>
            <person name="Fujisawa T."/>
            <person name="Nakamura Y."/>
            <person name="Kawachi M."/>
        </authorList>
    </citation>
    <scope>NUCLEOTIDE SEQUENCE [LARGE SCALE GENOMIC DNA]</scope>
    <source>
        <strain evidence="2 3">NIES-806</strain>
    </source>
</reference>
<dbReference type="KEGG" id="dcm:NIES806_22890"/>
<evidence type="ECO:0000256" key="1">
    <source>
        <dbReference type="SAM" id="Phobius"/>
    </source>
</evidence>
<dbReference type="Proteomes" id="UP000218702">
    <property type="component" value="Chromosome"/>
</dbReference>
<gene>
    <name evidence="2" type="ORF">NIES806_22890</name>
</gene>
<evidence type="ECO:0000313" key="2">
    <source>
        <dbReference type="EMBL" id="BAZ86082.1"/>
    </source>
</evidence>
<sequence length="68" mass="7682">MVKISSDFAQMQKHDIKIKKSEVKRIKSMDIKLILVGLTVIFTVSCLFFGTKNGFYDSDNYHGNGSAH</sequence>
<keyword evidence="3" id="KW-1185">Reference proteome</keyword>
<evidence type="ECO:0000313" key="3">
    <source>
        <dbReference type="Proteomes" id="UP000218702"/>
    </source>
</evidence>
<protein>
    <submittedName>
        <fullName evidence="2">Uncharacterized protein</fullName>
    </submittedName>
</protein>
<feature type="transmembrane region" description="Helical" evidence="1">
    <location>
        <begin position="33"/>
        <end position="51"/>
    </location>
</feature>
<keyword evidence="1" id="KW-1133">Transmembrane helix</keyword>